<keyword evidence="12" id="KW-1185">Reference proteome</keyword>
<evidence type="ECO:0000256" key="9">
    <source>
        <dbReference type="SAM" id="SignalP"/>
    </source>
</evidence>
<evidence type="ECO:0000256" key="6">
    <source>
        <dbReference type="ARBA" id="ARBA00023274"/>
    </source>
</evidence>
<evidence type="ECO:0000256" key="8">
    <source>
        <dbReference type="ARBA" id="ARBA00035356"/>
    </source>
</evidence>
<dbReference type="Gene3D" id="3.30.1390.20">
    <property type="entry name" value="Ribosomal protein L30, ferredoxin-like fold domain"/>
    <property type="match status" value="1"/>
</dbReference>
<proteinExistence type="inferred from homology"/>
<comment type="subcellular location">
    <subcellularLocation>
        <location evidence="1">Mitochondrion</location>
    </subcellularLocation>
</comment>
<protein>
    <recommendedName>
        <fullName evidence="7">Large ribosomal subunit protein uL30m</fullName>
    </recommendedName>
    <alternativeName>
        <fullName evidence="8">39S ribosomal protein L30, mitochondrial</fullName>
    </alternativeName>
</protein>
<evidence type="ECO:0000256" key="1">
    <source>
        <dbReference type="ARBA" id="ARBA00004173"/>
    </source>
</evidence>
<comment type="similarity">
    <text evidence="2">Belongs to the universal ribosomal protein uL30 family.</text>
</comment>
<sequence>MALAAVNSLGHLSLRLALPVTAVAIQNVSLRGIHKKTLKQRRRLKKLEEDMSWTQPLLEYRKEKEQRANEKPPEPHQLHVVWRTRSLVGRPWWEKDIMKKMGLAEQGYYPTVHKNIPSVNAMLQEVKHLVVIKPLSFPHGVPEHESDFDHIHIKPTGEAIVKKRIEPASEAKKADLHEWVMDPDVIKKECDNIRLNYNIHAEYHRPVYIYKRNQDGKEHRYNFNKDNLPYKY</sequence>
<name>A0AAD9KBR3_9ANNE</name>
<dbReference type="SUPFAM" id="SSF55129">
    <property type="entry name" value="Ribosomal protein L30p/L7e"/>
    <property type="match status" value="1"/>
</dbReference>
<dbReference type="Pfam" id="PF00327">
    <property type="entry name" value="Ribosomal_L30"/>
    <property type="match status" value="1"/>
</dbReference>
<keyword evidence="9" id="KW-0732">Signal</keyword>
<feature type="signal peptide" evidence="9">
    <location>
        <begin position="1"/>
        <end position="24"/>
    </location>
</feature>
<evidence type="ECO:0000313" key="11">
    <source>
        <dbReference type="EMBL" id="KAK2168769.1"/>
    </source>
</evidence>
<evidence type="ECO:0000313" key="12">
    <source>
        <dbReference type="Proteomes" id="UP001208570"/>
    </source>
</evidence>
<evidence type="ECO:0000256" key="7">
    <source>
        <dbReference type="ARBA" id="ARBA00035281"/>
    </source>
</evidence>
<dbReference type="InterPro" id="IPR005996">
    <property type="entry name" value="Ribosomal_uL30_bac-type"/>
</dbReference>
<feature type="chain" id="PRO_5042036813" description="Large ribosomal subunit protein uL30m" evidence="9">
    <location>
        <begin position="25"/>
        <end position="232"/>
    </location>
</feature>
<dbReference type="GO" id="GO:0015934">
    <property type="term" value="C:large ribosomal subunit"/>
    <property type="evidence" value="ECO:0007669"/>
    <property type="project" value="InterPro"/>
</dbReference>
<dbReference type="PANTHER" id="PTHR15892">
    <property type="entry name" value="MITOCHONDRIAL RIBOSOMAL PROTEIN L30"/>
    <property type="match status" value="1"/>
</dbReference>
<evidence type="ECO:0000256" key="3">
    <source>
        <dbReference type="ARBA" id="ARBA00022946"/>
    </source>
</evidence>
<dbReference type="InterPro" id="IPR036919">
    <property type="entry name" value="Ribo_uL30_ferredoxin-like_sf"/>
</dbReference>
<keyword evidence="4" id="KW-0689">Ribosomal protein</keyword>
<keyword evidence="5" id="KW-0496">Mitochondrion</keyword>
<comment type="caution">
    <text evidence="11">The sequence shown here is derived from an EMBL/GenBank/DDBJ whole genome shotgun (WGS) entry which is preliminary data.</text>
</comment>
<gene>
    <name evidence="11" type="ORF">LSH36_14g03097</name>
</gene>
<dbReference type="FunFam" id="3.30.1390.20:FF:000005">
    <property type="entry name" value="39S ribosomal protein L30, mitochondrial"/>
    <property type="match status" value="1"/>
</dbReference>
<dbReference type="InterPro" id="IPR016082">
    <property type="entry name" value="Ribosomal_uL30_ferredoxin-like"/>
</dbReference>
<keyword evidence="6" id="KW-0687">Ribonucleoprotein</keyword>
<evidence type="ECO:0000259" key="10">
    <source>
        <dbReference type="Pfam" id="PF00327"/>
    </source>
</evidence>
<evidence type="ECO:0000256" key="2">
    <source>
        <dbReference type="ARBA" id="ARBA00007594"/>
    </source>
</evidence>
<dbReference type="PANTHER" id="PTHR15892:SF2">
    <property type="entry name" value="LARGE RIBOSOMAL SUBUNIT PROTEIN UL30M"/>
    <property type="match status" value="1"/>
</dbReference>
<dbReference type="CDD" id="cd00355">
    <property type="entry name" value="Ribosomal_L30_like"/>
    <property type="match status" value="1"/>
</dbReference>
<dbReference type="GO" id="GO:0005743">
    <property type="term" value="C:mitochondrial inner membrane"/>
    <property type="evidence" value="ECO:0007669"/>
    <property type="project" value="UniProtKB-ARBA"/>
</dbReference>
<feature type="domain" description="Large ribosomal subunit protein uL30-like ferredoxin-like fold" evidence="10">
    <location>
        <begin position="81"/>
        <end position="130"/>
    </location>
</feature>
<dbReference type="Proteomes" id="UP001208570">
    <property type="component" value="Unassembled WGS sequence"/>
</dbReference>
<reference evidence="11" key="1">
    <citation type="journal article" date="2023" name="Mol. Biol. Evol.">
        <title>Third-Generation Sequencing Reveals the Adaptive Role of the Epigenome in Three Deep-Sea Polychaetes.</title>
        <authorList>
            <person name="Perez M."/>
            <person name="Aroh O."/>
            <person name="Sun Y."/>
            <person name="Lan Y."/>
            <person name="Juniper S.K."/>
            <person name="Young C.R."/>
            <person name="Angers B."/>
            <person name="Qian P.Y."/>
        </authorList>
    </citation>
    <scope>NUCLEOTIDE SEQUENCE</scope>
    <source>
        <strain evidence="11">P08H-3</strain>
    </source>
</reference>
<evidence type="ECO:0000256" key="4">
    <source>
        <dbReference type="ARBA" id="ARBA00022980"/>
    </source>
</evidence>
<dbReference type="EMBL" id="JAODUP010000014">
    <property type="protein sequence ID" value="KAK2168769.1"/>
    <property type="molecule type" value="Genomic_DNA"/>
</dbReference>
<dbReference type="GO" id="GO:0003735">
    <property type="term" value="F:structural constituent of ribosome"/>
    <property type="evidence" value="ECO:0007669"/>
    <property type="project" value="InterPro"/>
</dbReference>
<keyword evidence="3" id="KW-0809">Transit peptide</keyword>
<accession>A0AAD9KBR3</accession>
<dbReference type="AlphaFoldDB" id="A0AAD9KBR3"/>
<evidence type="ECO:0000256" key="5">
    <source>
        <dbReference type="ARBA" id="ARBA00023128"/>
    </source>
</evidence>
<organism evidence="11 12">
    <name type="scientific">Paralvinella palmiformis</name>
    <dbReference type="NCBI Taxonomy" id="53620"/>
    <lineage>
        <taxon>Eukaryota</taxon>
        <taxon>Metazoa</taxon>
        <taxon>Spiralia</taxon>
        <taxon>Lophotrochozoa</taxon>
        <taxon>Annelida</taxon>
        <taxon>Polychaeta</taxon>
        <taxon>Sedentaria</taxon>
        <taxon>Canalipalpata</taxon>
        <taxon>Terebellida</taxon>
        <taxon>Terebelliformia</taxon>
        <taxon>Alvinellidae</taxon>
        <taxon>Paralvinella</taxon>
    </lineage>
</organism>
<dbReference type="GO" id="GO:0006412">
    <property type="term" value="P:translation"/>
    <property type="evidence" value="ECO:0007669"/>
    <property type="project" value="InterPro"/>
</dbReference>